<dbReference type="InterPro" id="IPR001810">
    <property type="entry name" value="F-box_dom"/>
</dbReference>
<evidence type="ECO:0000313" key="4">
    <source>
        <dbReference type="Proteomes" id="UP000799118"/>
    </source>
</evidence>
<evidence type="ECO:0000259" key="2">
    <source>
        <dbReference type="PROSITE" id="PS50181"/>
    </source>
</evidence>
<feature type="domain" description="F-box" evidence="2">
    <location>
        <begin position="121"/>
        <end position="171"/>
    </location>
</feature>
<dbReference type="SUPFAM" id="SSF81383">
    <property type="entry name" value="F-box domain"/>
    <property type="match status" value="1"/>
</dbReference>
<keyword evidence="4" id="KW-1185">Reference proteome</keyword>
<dbReference type="EMBL" id="ML769491">
    <property type="protein sequence ID" value="KAE9397889.1"/>
    <property type="molecule type" value="Genomic_DNA"/>
</dbReference>
<dbReference type="InterPro" id="IPR036047">
    <property type="entry name" value="F-box-like_dom_sf"/>
</dbReference>
<dbReference type="AlphaFoldDB" id="A0A6A4HH84"/>
<feature type="region of interest" description="Disordered" evidence="1">
    <location>
        <begin position="368"/>
        <end position="414"/>
    </location>
</feature>
<name>A0A6A4HH84_9AGAR</name>
<dbReference type="SMART" id="SM00256">
    <property type="entry name" value="FBOX"/>
    <property type="match status" value="1"/>
</dbReference>
<dbReference type="OrthoDB" id="6419443at2759"/>
<dbReference type="Gene3D" id="1.20.1280.50">
    <property type="match status" value="1"/>
</dbReference>
<accession>A0A6A4HH84</accession>
<gene>
    <name evidence="3" type="ORF">BT96DRAFT_1020546</name>
</gene>
<feature type="region of interest" description="Disordered" evidence="1">
    <location>
        <begin position="1"/>
        <end position="23"/>
    </location>
</feature>
<feature type="compositionally biased region" description="Low complexity" evidence="1">
    <location>
        <begin position="80"/>
        <end position="125"/>
    </location>
</feature>
<dbReference type="Pfam" id="PF12937">
    <property type="entry name" value="F-box-like"/>
    <property type="match status" value="1"/>
</dbReference>
<sequence length="414" mass="45263">MSALLQDVLRSSTTSNSTSAGADSNLIERKLNSLNFNSSNGEFSNANNGTGGDAYDSDDELVNVVSVPGTPSRTRPPSPSRGSPRIRPIRGPGSLTFSALSSGLSSSPSTTSSTKSKPPTTDPLKLLPTELSQKIFGRLSVRDLARCALVSKKWGRSQTINYVWFQHYRKENFNDESLPPGKWTKRESKQNWVRMLSAKLSPSSFRSSMMTTSSSALFVAAIAGQLLEKRLLHRTSVVPRMSNVFLFFFFLSYCKDCTFEFYCVLYKRSHMALNTLLVFDKSQLTPHSHLLFTAHNIPQITSSSSPTNGTFGSGYSTPSYSYSSSYADSGYATPRELKEAQWKQENEASASPGKLEMRAMYKEMGGRKVRGKGKGVGVGSGRGGRDKGGWGMVEESGSNGGKDRAGEGWRVSLY</sequence>
<reference evidence="3" key="1">
    <citation type="journal article" date="2019" name="Environ. Microbiol.">
        <title>Fungal ecological strategies reflected in gene transcription - a case study of two litter decomposers.</title>
        <authorList>
            <person name="Barbi F."/>
            <person name="Kohler A."/>
            <person name="Barry K."/>
            <person name="Baskaran P."/>
            <person name="Daum C."/>
            <person name="Fauchery L."/>
            <person name="Ihrmark K."/>
            <person name="Kuo A."/>
            <person name="LaButti K."/>
            <person name="Lipzen A."/>
            <person name="Morin E."/>
            <person name="Grigoriev I.V."/>
            <person name="Henrissat B."/>
            <person name="Lindahl B."/>
            <person name="Martin F."/>
        </authorList>
    </citation>
    <scope>NUCLEOTIDE SEQUENCE</scope>
    <source>
        <strain evidence="3">JB14</strain>
    </source>
</reference>
<evidence type="ECO:0000256" key="1">
    <source>
        <dbReference type="SAM" id="MobiDB-lite"/>
    </source>
</evidence>
<feature type="region of interest" description="Disordered" evidence="1">
    <location>
        <begin position="64"/>
        <end position="125"/>
    </location>
</feature>
<dbReference type="Proteomes" id="UP000799118">
    <property type="component" value="Unassembled WGS sequence"/>
</dbReference>
<organism evidence="3 4">
    <name type="scientific">Gymnopus androsaceus JB14</name>
    <dbReference type="NCBI Taxonomy" id="1447944"/>
    <lineage>
        <taxon>Eukaryota</taxon>
        <taxon>Fungi</taxon>
        <taxon>Dikarya</taxon>
        <taxon>Basidiomycota</taxon>
        <taxon>Agaricomycotina</taxon>
        <taxon>Agaricomycetes</taxon>
        <taxon>Agaricomycetidae</taxon>
        <taxon>Agaricales</taxon>
        <taxon>Marasmiineae</taxon>
        <taxon>Omphalotaceae</taxon>
        <taxon>Gymnopus</taxon>
    </lineage>
</organism>
<evidence type="ECO:0000313" key="3">
    <source>
        <dbReference type="EMBL" id="KAE9397889.1"/>
    </source>
</evidence>
<protein>
    <recommendedName>
        <fullName evidence="2">F-box domain-containing protein</fullName>
    </recommendedName>
</protein>
<proteinExistence type="predicted"/>
<dbReference type="PROSITE" id="PS50181">
    <property type="entry name" value="FBOX"/>
    <property type="match status" value="1"/>
</dbReference>